<feature type="compositionally biased region" description="Basic residues" evidence="1">
    <location>
        <begin position="79"/>
        <end position="90"/>
    </location>
</feature>
<evidence type="ECO:0000256" key="1">
    <source>
        <dbReference type="SAM" id="MobiDB-lite"/>
    </source>
</evidence>
<organism evidence="2 3">
    <name type="scientific">Crenichthys baileyi</name>
    <name type="common">White River springfish</name>
    <dbReference type="NCBI Taxonomy" id="28760"/>
    <lineage>
        <taxon>Eukaryota</taxon>
        <taxon>Metazoa</taxon>
        <taxon>Chordata</taxon>
        <taxon>Craniata</taxon>
        <taxon>Vertebrata</taxon>
        <taxon>Euteleostomi</taxon>
        <taxon>Actinopterygii</taxon>
        <taxon>Neopterygii</taxon>
        <taxon>Teleostei</taxon>
        <taxon>Neoteleostei</taxon>
        <taxon>Acanthomorphata</taxon>
        <taxon>Ovalentaria</taxon>
        <taxon>Atherinomorphae</taxon>
        <taxon>Cyprinodontiformes</taxon>
        <taxon>Goodeidae</taxon>
        <taxon>Crenichthys</taxon>
    </lineage>
</organism>
<keyword evidence="3" id="KW-1185">Reference proteome</keyword>
<sequence>MGSRAHAVRGGEPDYFYSISLDLPDKLRLLPPQRGSGPTGGWPRVSRSGLARPGPARSNLATRRSPTSPDPRPGSRVGPRLRRTGRRHVPRYTCPHEGFLNRSMSDPSPRACLPWETLPGSFKPQTT</sequence>
<comment type="caution">
    <text evidence="2">The sequence shown here is derived from an EMBL/GenBank/DDBJ whole genome shotgun (WGS) entry which is preliminary data.</text>
</comment>
<dbReference type="EMBL" id="JAHHUM010000104">
    <property type="protein sequence ID" value="KAK5622545.1"/>
    <property type="molecule type" value="Genomic_DNA"/>
</dbReference>
<evidence type="ECO:0000313" key="3">
    <source>
        <dbReference type="Proteomes" id="UP001311232"/>
    </source>
</evidence>
<dbReference type="Proteomes" id="UP001311232">
    <property type="component" value="Unassembled WGS sequence"/>
</dbReference>
<accession>A0AAV9SMM3</accession>
<dbReference type="AlphaFoldDB" id="A0AAV9SMM3"/>
<feature type="region of interest" description="Disordered" evidence="1">
    <location>
        <begin position="27"/>
        <end position="127"/>
    </location>
</feature>
<protein>
    <submittedName>
        <fullName evidence="2">Uncharacterized protein</fullName>
    </submittedName>
</protein>
<reference evidence="2 3" key="1">
    <citation type="submission" date="2021-06" db="EMBL/GenBank/DDBJ databases">
        <authorList>
            <person name="Palmer J.M."/>
        </authorList>
    </citation>
    <scope>NUCLEOTIDE SEQUENCE [LARGE SCALE GENOMIC DNA]</scope>
    <source>
        <strain evidence="2 3">MEX-2019</strain>
        <tissue evidence="2">Muscle</tissue>
    </source>
</reference>
<proteinExistence type="predicted"/>
<name>A0AAV9SMM3_9TELE</name>
<gene>
    <name evidence="2" type="ORF">CRENBAI_001786</name>
</gene>
<evidence type="ECO:0000313" key="2">
    <source>
        <dbReference type="EMBL" id="KAK5622545.1"/>
    </source>
</evidence>